<evidence type="ECO:0000313" key="2">
    <source>
        <dbReference type="Proteomes" id="UP000653797"/>
    </source>
</evidence>
<evidence type="ECO:0000313" key="1">
    <source>
        <dbReference type="EMBL" id="MBD2755620.1"/>
    </source>
</evidence>
<dbReference type="AlphaFoldDB" id="A0A927GFI6"/>
<sequence length="61" mass="7028">MPKVVEGTLFYTIPEAALELHITVGKLKGYLDQSRLVSERIGRSELIREQILRAYLAKREQ</sequence>
<name>A0A927GFI6_9BACT</name>
<accession>A0A927GFI6</accession>
<keyword evidence="2" id="KW-1185">Reference proteome</keyword>
<comment type="caution">
    <text evidence="1">The sequence shown here is derived from an EMBL/GenBank/DDBJ whole genome shotgun (WGS) entry which is preliminary data.</text>
</comment>
<proteinExistence type="predicted"/>
<dbReference type="RefSeq" id="WP_191041250.1">
    <property type="nucleotide sequence ID" value="NZ_JACXAA010000009.1"/>
</dbReference>
<reference evidence="1" key="1">
    <citation type="submission" date="2020-09" db="EMBL/GenBank/DDBJ databases">
        <authorList>
            <person name="Kim M.K."/>
        </authorList>
    </citation>
    <scope>NUCLEOTIDE SEQUENCE</scope>
    <source>
        <strain evidence="1">BT704</strain>
    </source>
</reference>
<dbReference type="Proteomes" id="UP000653797">
    <property type="component" value="Unassembled WGS sequence"/>
</dbReference>
<protein>
    <submittedName>
        <fullName evidence="1">Helix-turn-helix domain-containing protein</fullName>
    </submittedName>
</protein>
<organism evidence="1 2">
    <name type="scientific">Spirosoma validum</name>
    <dbReference type="NCBI Taxonomy" id="2771355"/>
    <lineage>
        <taxon>Bacteria</taxon>
        <taxon>Pseudomonadati</taxon>
        <taxon>Bacteroidota</taxon>
        <taxon>Cytophagia</taxon>
        <taxon>Cytophagales</taxon>
        <taxon>Cytophagaceae</taxon>
        <taxon>Spirosoma</taxon>
    </lineage>
</organism>
<dbReference type="EMBL" id="JACXAA010000009">
    <property type="protein sequence ID" value="MBD2755620.1"/>
    <property type="molecule type" value="Genomic_DNA"/>
</dbReference>
<gene>
    <name evidence="1" type="ORF">IC230_22140</name>
</gene>